<proteinExistence type="predicted"/>
<dbReference type="EMBL" id="APVG01000011">
    <property type="protein sequence ID" value="ENY72838.1"/>
    <property type="molecule type" value="Genomic_DNA"/>
</dbReference>
<evidence type="ECO:0000313" key="2">
    <source>
        <dbReference type="Proteomes" id="UP000023775"/>
    </source>
</evidence>
<reference evidence="1 2" key="1">
    <citation type="journal article" date="2013" name="Genome Announc.">
        <title>Draft Genome Sequence of the Aeromonas diversa Type Strain.</title>
        <authorList>
            <person name="Farfan M."/>
            <person name="Spataro N."/>
            <person name="Sanglas A."/>
            <person name="Albarral V."/>
            <person name="Loren J.G."/>
            <person name="Bosch E."/>
            <person name="Fuste M.C."/>
        </authorList>
    </citation>
    <scope>NUCLEOTIDE SEQUENCE [LARGE SCALE GENOMIC DNA]</scope>
    <source>
        <strain evidence="1 2">2478-85</strain>
    </source>
</reference>
<evidence type="ECO:0000313" key="1">
    <source>
        <dbReference type="EMBL" id="ENY72838.1"/>
    </source>
</evidence>
<accession>N9VMM5</accession>
<dbReference type="OrthoDB" id="7061360at2"/>
<name>N9VMM5_9GAMM</name>
<dbReference type="InterPro" id="IPR021879">
    <property type="entry name" value="VC2046_fam"/>
</dbReference>
<dbReference type="Pfam" id="PF11993">
    <property type="entry name" value="VC2046"/>
    <property type="match status" value="1"/>
</dbReference>
<organism evidence="1 2">
    <name type="scientific">Aeromonas diversa CDC 2478-85</name>
    <dbReference type="NCBI Taxonomy" id="1268237"/>
    <lineage>
        <taxon>Bacteria</taxon>
        <taxon>Pseudomonadati</taxon>
        <taxon>Pseudomonadota</taxon>
        <taxon>Gammaproteobacteria</taxon>
        <taxon>Aeromonadales</taxon>
        <taxon>Aeromonadaceae</taxon>
        <taxon>Aeromonas</taxon>
    </lineage>
</organism>
<protein>
    <submittedName>
        <fullName evidence="1">Uncharacterized protein</fullName>
    </submittedName>
</protein>
<dbReference type="RefSeq" id="WP_005350037.1">
    <property type="nucleotide sequence ID" value="NZ_APVG01000011.1"/>
</dbReference>
<dbReference type="eggNOG" id="ENOG5033CMH">
    <property type="taxonomic scope" value="Bacteria"/>
</dbReference>
<keyword evidence="2" id="KW-1185">Reference proteome</keyword>
<comment type="caution">
    <text evidence="1">The sequence shown here is derived from an EMBL/GenBank/DDBJ whole genome shotgun (WGS) entry which is preliminary data.</text>
</comment>
<gene>
    <name evidence="1" type="ORF">G114_06245</name>
</gene>
<dbReference type="AlphaFoldDB" id="N9VMM5"/>
<sequence length="168" mass="18628">MSPSIQPLIDERLLGSRLNLDLQHGDRADFRLWLSLLDERVEELPWLQRPTREQGDTRALRERFLLPPEQPLVDEGAADLSPWGECLQQGGSMSDIRLALALQPQPLKGKSALLEPEVYHNLSARAQCALAKDQSSLPPLEAKPPLLLAILDTLHGGELRARPLQAAA</sequence>
<dbReference type="Proteomes" id="UP000023775">
    <property type="component" value="Unassembled WGS sequence"/>
</dbReference>
<dbReference type="PATRIC" id="fig|1268237.3.peg.1230"/>